<sequence length="70" mass="7555">MLLVGQGKTNKQIGLDLGISHNTVRDHVSSLFKKLNVKSRTELAILLATSAIQQPAHAKLAATEPILPKE</sequence>
<dbReference type="Gene3D" id="1.10.10.10">
    <property type="entry name" value="Winged helix-like DNA-binding domain superfamily/Winged helix DNA-binding domain"/>
    <property type="match status" value="1"/>
</dbReference>
<evidence type="ECO:0000256" key="3">
    <source>
        <dbReference type="ARBA" id="ARBA00023163"/>
    </source>
</evidence>
<evidence type="ECO:0000313" key="6">
    <source>
        <dbReference type="Proteomes" id="UP000510934"/>
    </source>
</evidence>
<keyword evidence="2" id="KW-0238">DNA-binding</keyword>
<name>A0A7D5W1C3_PSEPU</name>
<dbReference type="PROSITE" id="PS00622">
    <property type="entry name" value="HTH_LUXR_1"/>
    <property type="match status" value="1"/>
</dbReference>
<keyword evidence="1" id="KW-0805">Transcription regulation</keyword>
<keyword evidence="3" id="KW-0804">Transcription</keyword>
<dbReference type="InterPro" id="IPR036388">
    <property type="entry name" value="WH-like_DNA-bd_sf"/>
</dbReference>
<evidence type="ECO:0000256" key="2">
    <source>
        <dbReference type="ARBA" id="ARBA00023125"/>
    </source>
</evidence>
<dbReference type="GO" id="GO:0006355">
    <property type="term" value="P:regulation of DNA-templated transcription"/>
    <property type="evidence" value="ECO:0007669"/>
    <property type="project" value="InterPro"/>
</dbReference>
<gene>
    <name evidence="5" type="ORF">H0H12_00770</name>
</gene>
<protein>
    <submittedName>
        <fullName evidence="5">Response regulator transcription factor</fullName>
    </submittedName>
</protein>
<evidence type="ECO:0000259" key="4">
    <source>
        <dbReference type="PROSITE" id="PS50043"/>
    </source>
</evidence>
<dbReference type="Proteomes" id="UP000510934">
    <property type="component" value="Chromosome"/>
</dbReference>
<evidence type="ECO:0000313" key="5">
    <source>
        <dbReference type="EMBL" id="QLJ17093.1"/>
    </source>
</evidence>
<feature type="domain" description="HTH luxR-type" evidence="4">
    <location>
        <begin position="1"/>
        <end position="51"/>
    </location>
</feature>
<dbReference type="EMBL" id="CP059052">
    <property type="protein sequence ID" value="QLJ17093.1"/>
    <property type="molecule type" value="Genomic_DNA"/>
</dbReference>
<dbReference type="GO" id="GO:0003677">
    <property type="term" value="F:DNA binding"/>
    <property type="evidence" value="ECO:0007669"/>
    <property type="project" value="UniProtKB-KW"/>
</dbReference>
<dbReference type="Pfam" id="PF00196">
    <property type="entry name" value="GerE"/>
    <property type="match status" value="1"/>
</dbReference>
<dbReference type="SMART" id="SM00421">
    <property type="entry name" value="HTH_LUXR"/>
    <property type="match status" value="1"/>
</dbReference>
<dbReference type="SUPFAM" id="SSF46894">
    <property type="entry name" value="C-terminal effector domain of the bipartite response regulators"/>
    <property type="match status" value="1"/>
</dbReference>
<proteinExistence type="predicted"/>
<dbReference type="PANTHER" id="PTHR44688">
    <property type="entry name" value="DNA-BINDING TRANSCRIPTIONAL ACTIVATOR DEVR_DOSR"/>
    <property type="match status" value="1"/>
</dbReference>
<dbReference type="CDD" id="cd06170">
    <property type="entry name" value="LuxR_C_like"/>
    <property type="match status" value="1"/>
</dbReference>
<organism evidence="5 6">
    <name type="scientific">Pseudomonas putida</name>
    <name type="common">Arthrobacter siderocapsulatus</name>
    <dbReference type="NCBI Taxonomy" id="303"/>
    <lineage>
        <taxon>Bacteria</taxon>
        <taxon>Pseudomonadati</taxon>
        <taxon>Pseudomonadota</taxon>
        <taxon>Gammaproteobacteria</taxon>
        <taxon>Pseudomonadales</taxon>
        <taxon>Pseudomonadaceae</taxon>
        <taxon>Pseudomonas</taxon>
    </lineage>
</organism>
<dbReference type="PROSITE" id="PS50043">
    <property type="entry name" value="HTH_LUXR_2"/>
    <property type="match status" value="1"/>
</dbReference>
<dbReference type="AlphaFoldDB" id="A0A7D5W1C3"/>
<dbReference type="InterPro" id="IPR016032">
    <property type="entry name" value="Sig_transdc_resp-reg_C-effctor"/>
</dbReference>
<dbReference type="InterPro" id="IPR000792">
    <property type="entry name" value="Tscrpt_reg_LuxR_C"/>
</dbReference>
<dbReference type="PANTHER" id="PTHR44688:SF16">
    <property type="entry name" value="DNA-BINDING TRANSCRIPTIONAL ACTIVATOR DEVR_DOSR"/>
    <property type="match status" value="1"/>
</dbReference>
<evidence type="ECO:0000256" key="1">
    <source>
        <dbReference type="ARBA" id="ARBA00023015"/>
    </source>
</evidence>
<accession>A0A7D5W1C3</accession>
<reference evidence="5 6" key="1">
    <citation type="journal article" date="2009" name="Mikrobiologiia">
        <title>[Phenanthren biodegradation and interaction of Pseudomonas putida BS3701 and Burkholderia sp.BS3702 in plant rhizosphere].</title>
        <authorList>
            <person name="Ovchinnikova A.A."/>
            <person name="Vetrova A.A."/>
            <person name="Filonov A.E."/>
            <person name="Boronin A.M."/>
        </authorList>
    </citation>
    <scope>NUCLEOTIDE SEQUENCE [LARGE SCALE GENOMIC DNA]</scope>
    <source>
        <strain evidence="5 6">BS3701</strain>
    </source>
</reference>
<dbReference type="PRINTS" id="PR00038">
    <property type="entry name" value="HTHLUXR"/>
</dbReference>